<keyword evidence="14" id="KW-0808">Transferase</keyword>
<reference evidence="14 15" key="1">
    <citation type="submission" date="2014-12" db="EMBL/GenBank/DDBJ databases">
        <title>Comparative genomics of the lactic acid bacteria isolated from the honey bee gut.</title>
        <authorList>
            <person name="Ellegaard K.M."/>
            <person name="Tamarit D."/>
            <person name="Javelind E."/>
            <person name="Olofsson T."/>
            <person name="Andersson S.G."/>
            <person name="Vasquez A."/>
        </authorList>
    </citation>
    <scope>NUCLEOTIDE SEQUENCE [LARGE SCALE GENOMIC DNA]</scope>
    <source>
        <strain evidence="14 15">Biut2</strain>
    </source>
</reference>
<evidence type="ECO:0000313" key="15">
    <source>
        <dbReference type="Proteomes" id="UP000033533"/>
    </source>
</evidence>
<dbReference type="Proteomes" id="UP000033533">
    <property type="component" value="Unassembled WGS sequence"/>
</dbReference>
<evidence type="ECO:0000256" key="13">
    <source>
        <dbReference type="PIRSR" id="PIRSR605493-1"/>
    </source>
</evidence>
<keyword evidence="13" id="KW-0460">Magnesium</keyword>
<evidence type="ECO:0000256" key="4">
    <source>
        <dbReference type="ARBA" id="ARBA00011233"/>
    </source>
</evidence>
<sequence>MQVGKRIFLKRNLPQKEVIAAYRKLPSSNVADCMNRTGAMAPRIKLMSKPHEEMCGPAFTVHNRPGDNLTIYAALKYCHEGDIVVIDNENDNTRAVIGEVMMTWLRDQRHVAGVVVDGPIRDIDSLRNWDLPIYAVSTTPDGPYKEGPGEINVPISCGNVSVNPGDVILGDADGVIKIALEEASELLPAVQNFHKKDDAKAASFHDGTGNINWLDEELKNKNYEIIDDIYRPENYR</sequence>
<dbReference type="HOGENOM" id="CLU_072626_3_2_9"/>
<evidence type="ECO:0000256" key="7">
    <source>
        <dbReference type="ARBA" id="ARBA00016549"/>
    </source>
</evidence>
<dbReference type="CDD" id="cd16841">
    <property type="entry name" value="RraA_family"/>
    <property type="match status" value="1"/>
</dbReference>
<comment type="catalytic activity">
    <reaction evidence="1">
        <text>4-hydroxy-4-methyl-2-oxoglutarate = 2 pyruvate</text>
        <dbReference type="Rhea" id="RHEA:22748"/>
        <dbReference type="ChEBI" id="CHEBI:15361"/>
        <dbReference type="ChEBI" id="CHEBI:58276"/>
        <dbReference type="EC" id="4.1.3.17"/>
    </reaction>
</comment>
<name>A0A0F4LA05_9LACO</name>
<dbReference type="GO" id="GO:0032259">
    <property type="term" value="P:methylation"/>
    <property type="evidence" value="ECO:0007669"/>
    <property type="project" value="UniProtKB-KW"/>
</dbReference>
<evidence type="ECO:0000256" key="11">
    <source>
        <dbReference type="ARBA" id="ARBA00032305"/>
    </source>
</evidence>
<comment type="subunit">
    <text evidence="4">Homotrimer.</text>
</comment>
<comment type="catalytic activity">
    <reaction evidence="12">
        <text>oxaloacetate + H(+) = pyruvate + CO2</text>
        <dbReference type="Rhea" id="RHEA:15641"/>
        <dbReference type="ChEBI" id="CHEBI:15361"/>
        <dbReference type="ChEBI" id="CHEBI:15378"/>
        <dbReference type="ChEBI" id="CHEBI:16452"/>
        <dbReference type="ChEBI" id="CHEBI:16526"/>
        <dbReference type="EC" id="4.1.1.112"/>
    </reaction>
</comment>
<dbReference type="PANTHER" id="PTHR33254:SF4">
    <property type="entry name" value="4-HYDROXY-4-METHYL-2-OXOGLUTARATE ALDOLASE 3-RELATED"/>
    <property type="match status" value="1"/>
</dbReference>
<feature type="binding site" evidence="13">
    <location>
        <position position="121"/>
    </location>
    <ligand>
        <name>substrate</name>
    </ligand>
</feature>
<dbReference type="Pfam" id="PF03737">
    <property type="entry name" value="RraA-like"/>
    <property type="match status" value="1"/>
</dbReference>
<keyword evidence="13" id="KW-0479">Metal-binding</keyword>
<evidence type="ECO:0000256" key="12">
    <source>
        <dbReference type="ARBA" id="ARBA00047973"/>
    </source>
</evidence>
<dbReference type="EC" id="4.1.1.112" evidence="6"/>
<dbReference type="Gene3D" id="3.50.30.40">
    <property type="entry name" value="Ribonuclease E inhibitor RraA/RraA-like"/>
    <property type="match status" value="1"/>
</dbReference>
<evidence type="ECO:0000256" key="6">
    <source>
        <dbReference type="ARBA" id="ARBA00012947"/>
    </source>
</evidence>
<dbReference type="AlphaFoldDB" id="A0A0F4LA05"/>
<dbReference type="GO" id="GO:0047443">
    <property type="term" value="F:4-hydroxy-4-methyl-2-oxoglutarate aldolase activity"/>
    <property type="evidence" value="ECO:0007669"/>
    <property type="project" value="UniProtKB-EC"/>
</dbReference>
<dbReference type="GO" id="GO:0008948">
    <property type="term" value="F:oxaloacetate decarboxylase activity"/>
    <property type="evidence" value="ECO:0007669"/>
    <property type="project" value="UniProtKB-EC"/>
</dbReference>
<dbReference type="GO" id="GO:0008168">
    <property type="term" value="F:methyltransferase activity"/>
    <property type="evidence" value="ECO:0007669"/>
    <property type="project" value="UniProtKB-KW"/>
</dbReference>
<evidence type="ECO:0000256" key="5">
    <source>
        <dbReference type="ARBA" id="ARBA00012213"/>
    </source>
</evidence>
<evidence type="ECO:0000256" key="9">
    <source>
        <dbReference type="ARBA" id="ARBA00029596"/>
    </source>
</evidence>
<dbReference type="EMBL" id="JXBY01000019">
    <property type="protein sequence ID" value="KJY55425.1"/>
    <property type="molecule type" value="Genomic_DNA"/>
</dbReference>
<evidence type="ECO:0000256" key="8">
    <source>
        <dbReference type="ARBA" id="ARBA00025046"/>
    </source>
</evidence>
<comment type="caution">
    <text evidence="14">The sequence shown here is derived from an EMBL/GenBank/DDBJ whole genome shotgun (WGS) entry which is preliminary data.</text>
</comment>
<proteinExistence type="inferred from homology"/>
<evidence type="ECO:0000256" key="1">
    <source>
        <dbReference type="ARBA" id="ARBA00001342"/>
    </source>
</evidence>
<dbReference type="GO" id="GO:0046872">
    <property type="term" value="F:metal ion binding"/>
    <property type="evidence" value="ECO:0007669"/>
    <property type="project" value="UniProtKB-KW"/>
</dbReference>
<dbReference type="PANTHER" id="PTHR33254">
    <property type="entry name" value="4-HYDROXY-4-METHYL-2-OXOGLUTARATE ALDOLASE 3-RELATED"/>
    <property type="match status" value="1"/>
</dbReference>
<feature type="binding site" evidence="13">
    <location>
        <position position="122"/>
    </location>
    <ligand>
        <name>Mg(2+)</name>
        <dbReference type="ChEBI" id="CHEBI:18420"/>
    </ligand>
</feature>
<keyword evidence="14" id="KW-0489">Methyltransferase</keyword>
<dbReference type="InterPro" id="IPR005493">
    <property type="entry name" value="RraA/RraA-like"/>
</dbReference>
<comment type="function">
    <text evidence="8">Catalyzes the aldol cleavage of 4-hydroxy-4-methyl-2-oxoglutarate (HMG) into 2 molecules of pyruvate. Also contains a secondary oxaloacetate (OAA) decarboxylase activity due to the common pyruvate enolate transition state formed following C-C bond cleavage in the retro-aldol and decarboxylation reactions.</text>
</comment>
<comment type="cofactor">
    <cofactor evidence="2">
        <name>a divalent metal cation</name>
        <dbReference type="ChEBI" id="CHEBI:60240"/>
    </cofactor>
</comment>
<feature type="binding site" evidence="13">
    <location>
        <begin position="98"/>
        <end position="101"/>
    </location>
    <ligand>
        <name>substrate</name>
    </ligand>
</feature>
<dbReference type="SUPFAM" id="SSF89562">
    <property type="entry name" value="RraA-like"/>
    <property type="match status" value="1"/>
</dbReference>
<evidence type="ECO:0000256" key="3">
    <source>
        <dbReference type="ARBA" id="ARBA00008621"/>
    </source>
</evidence>
<comment type="similarity">
    <text evidence="3">Belongs to the class II aldolase/RraA-like family.</text>
</comment>
<dbReference type="STRING" id="1218493.JF76_10620"/>
<evidence type="ECO:0000256" key="10">
    <source>
        <dbReference type="ARBA" id="ARBA00030169"/>
    </source>
</evidence>
<accession>A0A0F4LA05</accession>
<gene>
    <name evidence="14" type="ORF">JF76_10620</name>
</gene>
<evidence type="ECO:0000256" key="2">
    <source>
        <dbReference type="ARBA" id="ARBA00001968"/>
    </source>
</evidence>
<dbReference type="EC" id="4.1.3.17" evidence="5"/>
<organism evidence="14 15">
    <name type="scientific">Lactobacillus kullabergensis</name>
    <dbReference type="NCBI Taxonomy" id="1218493"/>
    <lineage>
        <taxon>Bacteria</taxon>
        <taxon>Bacillati</taxon>
        <taxon>Bacillota</taxon>
        <taxon>Bacilli</taxon>
        <taxon>Lactobacillales</taxon>
        <taxon>Lactobacillaceae</taxon>
        <taxon>Lactobacillus</taxon>
    </lineage>
</organism>
<protein>
    <recommendedName>
        <fullName evidence="7">Putative 4-hydroxy-4-methyl-2-oxoglutarate aldolase</fullName>
        <ecNumber evidence="6">4.1.1.112</ecNumber>
        <ecNumber evidence="5">4.1.3.17</ecNumber>
    </recommendedName>
    <alternativeName>
        <fullName evidence="11">Oxaloacetate decarboxylase</fullName>
    </alternativeName>
    <alternativeName>
        <fullName evidence="9">Regulator of ribonuclease activity homolog</fullName>
    </alternativeName>
    <alternativeName>
        <fullName evidence="10">RraA-like protein</fullName>
    </alternativeName>
</protein>
<dbReference type="NCBIfam" id="NF004850">
    <property type="entry name" value="PRK06201.1"/>
    <property type="match status" value="1"/>
</dbReference>
<dbReference type="PATRIC" id="fig|1218493.3.peg.1113"/>
<evidence type="ECO:0000313" key="14">
    <source>
        <dbReference type="EMBL" id="KJY55425.1"/>
    </source>
</evidence>
<comment type="cofactor">
    <cofactor evidence="13">
        <name>Mg(2+)</name>
        <dbReference type="ChEBI" id="CHEBI:18420"/>
    </cofactor>
</comment>
<dbReference type="OrthoDB" id="9784786at2"/>
<dbReference type="InterPro" id="IPR036704">
    <property type="entry name" value="RraA/RraA-like_sf"/>
</dbReference>
<dbReference type="RefSeq" id="WP_045928152.1">
    <property type="nucleotide sequence ID" value="NZ_JBHSZS010000025.1"/>
</dbReference>